<keyword evidence="3" id="KW-0862">Zinc</keyword>
<name>A0A7R8WM56_9CRUS</name>
<keyword evidence="2" id="KW-0863">Zinc-finger</keyword>
<sequence>YLQQCSGLNSFLYRSRETIRKIASEHVGFKASPGAAYYQWRGERGSFNLWRVSCASDVSREQESETKSLEWYEGIEISAETCLPCLWEILRGKHSLNIHERTHTGVKPFQCEFCKKMFSRLGNSTQHRRSHSVEKAFQCNRSQKPLRTHMGETPFECVVCSKRLDEDLSPPGSFYGQWFGLCDIYYNSLKTSTRMARSSTLKSGNLWWGEVIGGPGEQTLWVPPSPSVTAV</sequence>
<dbReference type="PANTHER" id="PTHR23235:SF120">
    <property type="entry name" value="KRUPPEL-LIKE FACTOR 15"/>
    <property type="match status" value="1"/>
</dbReference>
<reference evidence="4" key="1">
    <citation type="submission" date="2020-11" db="EMBL/GenBank/DDBJ databases">
        <authorList>
            <person name="Tran Van P."/>
        </authorList>
    </citation>
    <scope>NUCLEOTIDE SEQUENCE</scope>
</reference>
<dbReference type="PROSITE" id="PS50157">
    <property type="entry name" value="ZINC_FINGER_C2H2_2"/>
    <property type="match status" value="1"/>
</dbReference>
<evidence type="ECO:0000256" key="2">
    <source>
        <dbReference type="ARBA" id="ARBA00022771"/>
    </source>
</evidence>
<dbReference type="GO" id="GO:0008270">
    <property type="term" value="F:zinc ion binding"/>
    <property type="evidence" value="ECO:0007669"/>
    <property type="project" value="UniProtKB-KW"/>
</dbReference>
<dbReference type="SUPFAM" id="SSF57667">
    <property type="entry name" value="beta-beta-alpha zinc fingers"/>
    <property type="match status" value="1"/>
</dbReference>
<organism evidence="4">
    <name type="scientific">Cyprideis torosa</name>
    <dbReference type="NCBI Taxonomy" id="163714"/>
    <lineage>
        <taxon>Eukaryota</taxon>
        <taxon>Metazoa</taxon>
        <taxon>Ecdysozoa</taxon>
        <taxon>Arthropoda</taxon>
        <taxon>Crustacea</taxon>
        <taxon>Oligostraca</taxon>
        <taxon>Ostracoda</taxon>
        <taxon>Podocopa</taxon>
        <taxon>Podocopida</taxon>
        <taxon>Cytherocopina</taxon>
        <taxon>Cytheroidea</taxon>
        <taxon>Cytherideidae</taxon>
        <taxon>Cyprideis</taxon>
    </lineage>
</organism>
<evidence type="ECO:0000256" key="1">
    <source>
        <dbReference type="ARBA" id="ARBA00022723"/>
    </source>
</evidence>
<dbReference type="PANTHER" id="PTHR23235">
    <property type="entry name" value="KRUEPPEL-LIKE TRANSCRIPTION FACTOR"/>
    <property type="match status" value="1"/>
</dbReference>
<dbReference type="Gene3D" id="3.30.160.60">
    <property type="entry name" value="Classic Zinc Finger"/>
    <property type="match status" value="1"/>
</dbReference>
<evidence type="ECO:0000256" key="3">
    <source>
        <dbReference type="ARBA" id="ARBA00022833"/>
    </source>
</evidence>
<dbReference type="EMBL" id="OB668347">
    <property type="protein sequence ID" value="CAD7234317.1"/>
    <property type="molecule type" value="Genomic_DNA"/>
</dbReference>
<keyword evidence="1" id="KW-0479">Metal-binding</keyword>
<dbReference type="PROSITE" id="PS00028">
    <property type="entry name" value="ZINC_FINGER_C2H2_1"/>
    <property type="match status" value="1"/>
</dbReference>
<dbReference type="GO" id="GO:0000978">
    <property type="term" value="F:RNA polymerase II cis-regulatory region sequence-specific DNA binding"/>
    <property type="evidence" value="ECO:0007669"/>
    <property type="project" value="TreeGrafter"/>
</dbReference>
<gene>
    <name evidence="4" type="ORF">CTOB1V02_LOCUS12133</name>
</gene>
<dbReference type="FunFam" id="3.30.160.60:FF:002343">
    <property type="entry name" value="Zinc finger protein 33A"/>
    <property type="match status" value="1"/>
</dbReference>
<dbReference type="AlphaFoldDB" id="A0A7R8WM56"/>
<dbReference type="InterPro" id="IPR036236">
    <property type="entry name" value="Znf_C2H2_sf"/>
</dbReference>
<dbReference type="OrthoDB" id="3437960at2759"/>
<feature type="non-terminal residue" evidence="4">
    <location>
        <position position="231"/>
    </location>
</feature>
<accession>A0A7R8WM56</accession>
<protein>
    <submittedName>
        <fullName evidence="4">Uncharacterized protein</fullName>
    </submittedName>
</protein>
<evidence type="ECO:0000313" key="4">
    <source>
        <dbReference type="EMBL" id="CAD7234317.1"/>
    </source>
</evidence>
<dbReference type="InterPro" id="IPR013087">
    <property type="entry name" value="Znf_C2H2_type"/>
</dbReference>
<proteinExistence type="predicted"/>
<feature type="non-terminal residue" evidence="4">
    <location>
        <position position="1"/>
    </location>
</feature>
<dbReference type="GO" id="GO:0000981">
    <property type="term" value="F:DNA-binding transcription factor activity, RNA polymerase II-specific"/>
    <property type="evidence" value="ECO:0007669"/>
    <property type="project" value="TreeGrafter"/>
</dbReference>